<dbReference type="AlphaFoldDB" id="A0A7K0K060"/>
<dbReference type="Gene3D" id="1.10.1660.10">
    <property type="match status" value="1"/>
</dbReference>
<dbReference type="SMART" id="SM00422">
    <property type="entry name" value="HTH_MERR"/>
    <property type="match status" value="1"/>
</dbReference>
<evidence type="ECO:0000259" key="1">
    <source>
        <dbReference type="PROSITE" id="PS50937"/>
    </source>
</evidence>
<gene>
    <name evidence="2" type="ORF">FYJ63_00985</name>
</gene>
<dbReference type="InterPro" id="IPR009061">
    <property type="entry name" value="DNA-bd_dom_put_sf"/>
</dbReference>
<dbReference type="Proteomes" id="UP000442535">
    <property type="component" value="Unassembled WGS sequence"/>
</dbReference>
<dbReference type="Pfam" id="PF13411">
    <property type="entry name" value="MerR_1"/>
    <property type="match status" value="1"/>
</dbReference>
<dbReference type="CDD" id="cd00592">
    <property type="entry name" value="HTH_MerR-like"/>
    <property type="match status" value="1"/>
</dbReference>
<feature type="domain" description="HTH merR-type" evidence="1">
    <location>
        <begin position="1"/>
        <end position="74"/>
    </location>
</feature>
<comment type="caution">
    <text evidence="2">The sequence shown here is derived from an EMBL/GenBank/DDBJ whole genome shotgun (WGS) entry which is preliminary data.</text>
</comment>
<dbReference type="InterPro" id="IPR000551">
    <property type="entry name" value="MerR-type_HTH_dom"/>
</dbReference>
<reference evidence="2 3" key="1">
    <citation type="submission" date="2019-08" db="EMBL/GenBank/DDBJ databases">
        <title>In-depth cultivation of the pig gut microbiome towards novel bacterial diversity and tailored functional studies.</title>
        <authorList>
            <person name="Wylensek D."/>
            <person name="Hitch T.C.A."/>
            <person name="Clavel T."/>
        </authorList>
    </citation>
    <scope>NUCLEOTIDE SEQUENCE [LARGE SCALE GENOMIC DNA]</scope>
    <source>
        <strain evidence="2 3">RF-GAM-744-WT-7</strain>
    </source>
</reference>
<keyword evidence="3" id="KW-1185">Reference proteome</keyword>
<dbReference type="SUPFAM" id="SSF46955">
    <property type="entry name" value="Putative DNA-binding domain"/>
    <property type="match status" value="1"/>
</dbReference>
<name>A0A7K0K060_9ACTO</name>
<dbReference type="GO" id="GO:0006355">
    <property type="term" value="P:regulation of DNA-templated transcription"/>
    <property type="evidence" value="ECO:0007669"/>
    <property type="project" value="InterPro"/>
</dbReference>
<dbReference type="GO" id="GO:0003677">
    <property type="term" value="F:DNA binding"/>
    <property type="evidence" value="ECO:0007669"/>
    <property type="project" value="InterPro"/>
</dbReference>
<dbReference type="EMBL" id="VUMY01000001">
    <property type="protein sequence ID" value="MST48843.1"/>
    <property type="molecule type" value="Genomic_DNA"/>
</dbReference>
<dbReference type="PROSITE" id="PS50937">
    <property type="entry name" value="HTH_MERR_2"/>
    <property type="match status" value="1"/>
</dbReference>
<proteinExistence type="predicted"/>
<accession>A0A7K0K060</accession>
<organism evidence="2 3">
    <name type="scientific">Mobiluncus porci</name>
    <dbReference type="NCBI Taxonomy" id="2652278"/>
    <lineage>
        <taxon>Bacteria</taxon>
        <taxon>Bacillati</taxon>
        <taxon>Actinomycetota</taxon>
        <taxon>Actinomycetes</taxon>
        <taxon>Actinomycetales</taxon>
        <taxon>Actinomycetaceae</taxon>
        <taxon>Mobiluncus</taxon>
    </lineage>
</organism>
<sequence>MSISRVQELVSTEFPSVSQAKLRLLEKHGIVDPARRANGYRGYSEADVERIRYALRQQRDSYLPLDKIGENLAMLDRGEDPIPTEPVARMVSNDGEVVLPKTSRVTVRQIMDYTAVSAESLDKMVTAKLISPDLSTRFSPRAIEVVRALMQLEQAGIEPRNLRAAKSSANAAVDLIDKVVGPKRAKNTAAAKDRARQDAYDLAQILSSLIEALILQGVEELS</sequence>
<evidence type="ECO:0000313" key="2">
    <source>
        <dbReference type="EMBL" id="MST48843.1"/>
    </source>
</evidence>
<protein>
    <submittedName>
        <fullName evidence="2">MerR family transcriptional regulator</fullName>
    </submittedName>
</protein>
<evidence type="ECO:0000313" key="3">
    <source>
        <dbReference type="Proteomes" id="UP000442535"/>
    </source>
</evidence>